<dbReference type="InterPro" id="IPR048555">
    <property type="entry name" value="DACNH"/>
</dbReference>
<dbReference type="Gene3D" id="3.40.1700.10">
    <property type="entry name" value="DNA integrity scanning protein, DisA, N-terminal domain"/>
    <property type="match status" value="1"/>
</dbReference>
<evidence type="ECO:0000313" key="3">
    <source>
        <dbReference type="Proteomes" id="UP000292373"/>
    </source>
</evidence>
<dbReference type="OrthoDB" id="859517at2"/>
<dbReference type="InterPro" id="IPR048554">
    <property type="entry name" value="DACNG"/>
</dbReference>
<dbReference type="Pfam" id="PF21752">
    <property type="entry name" value="DACNG"/>
    <property type="match status" value="1"/>
</dbReference>
<dbReference type="Pfam" id="PF21750">
    <property type="entry name" value="DACNH"/>
    <property type="match status" value="1"/>
</dbReference>
<evidence type="ECO:0000259" key="1">
    <source>
        <dbReference type="PROSITE" id="PS51794"/>
    </source>
</evidence>
<keyword evidence="3" id="KW-1185">Reference proteome</keyword>
<protein>
    <recommendedName>
        <fullName evidence="1">DAC domain-containing protein</fullName>
    </recommendedName>
</protein>
<accession>A0A4Q9KI79</accession>
<dbReference type="PROSITE" id="PS51794">
    <property type="entry name" value="DAC"/>
    <property type="match status" value="1"/>
</dbReference>
<dbReference type="AlphaFoldDB" id="A0A4Q9KI79"/>
<organism evidence="2 3">
    <name type="scientific">Propioniciclava sinopodophylli</name>
    <dbReference type="NCBI Taxonomy" id="1837344"/>
    <lineage>
        <taxon>Bacteria</taxon>
        <taxon>Bacillati</taxon>
        <taxon>Actinomycetota</taxon>
        <taxon>Actinomycetes</taxon>
        <taxon>Propionibacteriales</taxon>
        <taxon>Propionibacteriaceae</taxon>
        <taxon>Propioniciclava</taxon>
    </lineage>
</organism>
<dbReference type="InterPro" id="IPR003390">
    <property type="entry name" value="DNA_integrity_scan_DisA_N"/>
</dbReference>
<proteinExistence type="predicted"/>
<dbReference type="EMBL" id="SDMQ01000001">
    <property type="protein sequence ID" value="TBT88802.1"/>
    <property type="molecule type" value="Genomic_DNA"/>
</dbReference>
<dbReference type="InterPro" id="IPR036888">
    <property type="entry name" value="DNA_integrity_DisA_N_sf"/>
</dbReference>
<dbReference type="Proteomes" id="UP000292373">
    <property type="component" value="Unassembled WGS sequence"/>
</dbReference>
<gene>
    <name evidence="2" type="ORF">ET989_01780</name>
</gene>
<feature type="domain" description="DAC" evidence="1">
    <location>
        <begin position="332"/>
        <end position="480"/>
    </location>
</feature>
<dbReference type="SUPFAM" id="SSF143597">
    <property type="entry name" value="YojJ-like"/>
    <property type="match status" value="1"/>
</dbReference>
<dbReference type="RefSeq" id="WP_131166930.1">
    <property type="nucleotide sequence ID" value="NZ_SDMQ01000001.1"/>
</dbReference>
<evidence type="ECO:0000313" key="2">
    <source>
        <dbReference type="EMBL" id="TBT88802.1"/>
    </source>
</evidence>
<comment type="caution">
    <text evidence="2">The sequence shown here is derived from an EMBL/GenBank/DDBJ whole genome shotgun (WGS) entry which is preliminary data.</text>
</comment>
<sequence>MWEHQAGFRWSLEQLANEVLDRAGANVDPRAYLIGFRDNGQVTVEPARGHFDRDILADALDRAQQRFARSKARREAGDDENALAAAESYVRREVLAEKLGEAARTVGRQHFAGIGVPIGEWFIVPVLAIHADPWNDLARLRRTPAGDSSPRSFPEAAVTAVLDAASRELDRRVPGVRLHVDPDAVLRSAADVFVSTLVQRAGQDLAHGVRHALDAVSAQPYEGRAGTGSVLLAQQGHPDLTVEVALEHPVPVALARSFRKVLEMSDADLHLLCDGREVFGLGTLADTYNADSEYVFTATISGNGSWELWHQSTPLLRMDNGLPQLPRERLDEDEFSHTVDLVFPEASARNARQLWEMAVACARQSHGTMLVVHPDAAAESDRLLPQVHAITPARLTGRVLTAATSIDGAVLVSPDGRVHAVGVILDGVATGTGDSGRGARYNSAIRYLAGAGRGAMVIIVSEDGKIDLLPKLKRRMRRETVQRAVDRLVARSAEGEELEAFDRANRAVVAIEFYLNQEQCDQVNAARDAVQGREWAAEHLRRQFVPVAPDPAMDDSYFVDRRTGASEG</sequence>
<name>A0A4Q9KI79_9ACTN</name>
<reference evidence="2 3" key="1">
    <citation type="submission" date="2019-01" db="EMBL/GenBank/DDBJ databases">
        <title>Lactibacter flavus gen. nov., sp. nov., a novel bacterium of the family Propionibacteriaceae isolated from raw milk and dairy products.</title>
        <authorList>
            <person name="Huptas C."/>
            <person name="Wenning M."/>
            <person name="Breitenwieser F."/>
            <person name="Doll E."/>
            <person name="Von Neubeck M."/>
            <person name="Busse H.-J."/>
            <person name="Scherer S."/>
        </authorList>
    </citation>
    <scope>NUCLEOTIDE SEQUENCE [LARGE SCALE GENOMIC DNA]</scope>
    <source>
        <strain evidence="2 3">KCTC 33808</strain>
    </source>
</reference>